<dbReference type="SUPFAM" id="SSF52317">
    <property type="entry name" value="Class I glutamine amidotransferase-like"/>
    <property type="match status" value="1"/>
</dbReference>
<evidence type="ECO:0000259" key="1">
    <source>
        <dbReference type="Pfam" id="PF06283"/>
    </source>
</evidence>
<dbReference type="AlphaFoldDB" id="A0A381ZYW9"/>
<feature type="non-terminal residue" evidence="2">
    <location>
        <position position="1"/>
    </location>
</feature>
<organism evidence="2">
    <name type="scientific">marine metagenome</name>
    <dbReference type="NCBI Taxonomy" id="408172"/>
    <lineage>
        <taxon>unclassified sequences</taxon>
        <taxon>metagenomes</taxon>
        <taxon>ecological metagenomes</taxon>
    </lineage>
</organism>
<evidence type="ECO:0000313" key="2">
    <source>
        <dbReference type="EMBL" id="SVA94508.1"/>
    </source>
</evidence>
<proteinExistence type="predicted"/>
<dbReference type="EMBL" id="UINC01023240">
    <property type="protein sequence ID" value="SVA94508.1"/>
    <property type="molecule type" value="Genomic_DNA"/>
</dbReference>
<dbReference type="InterPro" id="IPR029010">
    <property type="entry name" value="ThuA-like"/>
</dbReference>
<name>A0A381ZYW9_9ZZZZ</name>
<protein>
    <recommendedName>
        <fullName evidence="1">ThuA-like domain-containing protein</fullName>
    </recommendedName>
</protein>
<dbReference type="InterPro" id="IPR029062">
    <property type="entry name" value="Class_I_gatase-like"/>
</dbReference>
<gene>
    <name evidence="2" type="ORF">METZ01_LOCUS147362</name>
</gene>
<dbReference type="Pfam" id="PF06283">
    <property type="entry name" value="ThuA"/>
    <property type="match status" value="1"/>
</dbReference>
<reference evidence="2" key="1">
    <citation type="submission" date="2018-05" db="EMBL/GenBank/DDBJ databases">
        <authorList>
            <person name="Lanie J.A."/>
            <person name="Ng W.-L."/>
            <person name="Kazmierczak K.M."/>
            <person name="Andrzejewski T.M."/>
            <person name="Davidsen T.M."/>
            <person name="Wayne K.J."/>
            <person name="Tettelin H."/>
            <person name="Glass J.I."/>
            <person name="Rusch D."/>
            <person name="Podicherti R."/>
            <person name="Tsui H.-C.T."/>
            <person name="Winkler M.E."/>
        </authorList>
    </citation>
    <scope>NUCLEOTIDE SEQUENCE</scope>
</reference>
<accession>A0A381ZYW9</accession>
<dbReference type="Gene3D" id="3.40.50.880">
    <property type="match status" value="1"/>
</dbReference>
<sequence>PNIRTRVACDYQDIEGITSSDFLITYTCNLVPTEDEQKALRQYISDGGTWFALHGTNSILEFTANGVDAPETAPDIMDLLGSQFMAHPPIQPFTVKTEAHDHQLVKDVGEFDTDDEQYLCKMYGEHELLMYSEYSGTCDGWINSDFNNDEKRAIYYIKRTGAGEVLYLNIGHCRGHWDMEPVVDYYPEIERGSWEKPQYYELLRRGIQYCAGTGS</sequence>
<feature type="domain" description="ThuA-like" evidence="1">
    <location>
        <begin position="15"/>
        <end position="182"/>
    </location>
</feature>